<evidence type="ECO:0000256" key="6">
    <source>
        <dbReference type="SAM" id="MobiDB-lite"/>
    </source>
</evidence>
<feature type="compositionally biased region" description="Basic and acidic residues" evidence="6">
    <location>
        <begin position="384"/>
        <end position="393"/>
    </location>
</feature>
<feature type="domain" description="Major facilitator superfamily (MFS) profile" evidence="8">
    <location>
        <begin position="1"/>
        <end position="141"/>
    </location>
</feature>
<evidence type="ECO:0000313" key="9">
    <source>
        <dbReference type="EMBL" id="KAB7505624.1"/>
    </source>
</evidence>
<feature type="transmembrane region" description="Helical" evidence="7">
    <location>
        <begin position="6"/>
        <end position="24"/>
    </location>
</feature>
<dbReference type="OrthoDB" id="419616at2759"/>
<name>A0A5N5TG24_9CRUS</name>
<keyword evidence="3 7" id="KW-0812">Transmembrane</keyword>
<evidence type="ECO:0000259" key="8">
    <source>
        <dbReference type="PROSITE" id="PS50850"/>
    </source>
</evidence>
<dbReference type="Pfam" id="PF07690">
    <property type="entry name" value="MFS_1"/>
    <property type="match status" value="1"/>
</dbReference>
<dbReference type="InterPro" id="IPR001958">
    <property type="entry name" value="Tet-R_TetA/multi-R_MdtG-like"/>
</dbReference>
<evidence type="ECO:0000256" key="3">
    <source>
        <dbReference type="ARBA" id="ARBA00022692"/>
    </source>
</evidence>
<evidence type="ECO:0000256" key="1">
    <source>
        <dbReference type="ARBA" id="ARBA00004141"/>
    </source>
</evidence>
<dbReference type="InterPro" id="IPR036259">
    <property type="entry name" value="MFS_trans_sf"/>
</dbReference>
<sequence length="408" mass="43601">MNGIIMGIKGLLSFLSAPLIGALSDTWGRKFFLFITVFFTCLPIPFMKINTWWYFALISMSGVFAVTYSIVFAYVADVTDPAERHHAYGLVSASFAASLVTSPALGAYLSKVHSDDLVVGLATAIAVLDIFFILVAVPESLPEKLRISSTSTWSTPISWENADPFSTLWKVSKDKNILLISVTVFLSYLPEAGQLSCFFVYLQLVMGFGPEMVATFIAVVGIMSVVAQTALLGLLIRTLSNKRVISVGLVFELLQLMWYGFGSQTWMMWAAGILAAISSITYPAISAYISTHTDIDKQVESTSGGGVGVGGAGIGGGNGSNNNNNSSLTQGHHIPQISPQVPGPPFVFGAMLVLLALTVSAFIPEGSVPKNRKQSAASALDLGYSRDHKKSDSLDGTSQPLMNESGVL</sequence>
<feature type="transmembrane region" description="Helical" evidence="7">
    <location>
        <begin position="213"/>
        <end position="236"/>
    </location>
</feature>
<dbReference type="InterPro" id="IPR020846">
    <property type="entry name" value="MFS_dom"/>
</dbReference>
<feature type="transmembrane region" description="Helical" evidence="7">
    <location>
        <begin position="177"/>
        <end position="201"/>
    </location>
</feature>
<dbReference type="AlphaFoldDB" id="A0A5N5TG24"/>
<feature type="transmembrane region" description="Helical" evidence="7">
    <location>
        <begin position="87"/>
        <end position="105"/>
    </location>
</feature>
<dbReference type="SUPFAM" id="SSF103473">
    <property type="entry name" value="MFS general substrate transporter"/>
    <property type="match status" value="1"/>
</dbReference>
<keyword evidence="10" id="KW-1185">Reference proteome</keyword>
<dbReference type="Gene3D" id="1.20.1250.20">
    <property type="entry name" value="MFS general substrate transporter like domains"/>
    <property type="match status" value="1"/>
</dbReference>
<evidence type="ECO:0000256" key="2">
    <source>
        <dbReference type="ARBA" id="ARBA00022448"/>
    </source>
</evidence>
<dbReference type="EMBL" id="SEYY01001175">
    <property type="protein sequence ID" value="KAB7505624.1"/>
    <property type="molecule type" value="Genomic_DNA"/>
</dbReference>
<protein>
    <submittedName>
        <fullName evidence="9">Hippocampus abundant transcript 1 protein</fullName>
    </submittedName>
</protein>
<keyword evidence="4 7" id="KW-1133">Transmembrane helix</keyword>
<keyword evidence="2" id="KW-0813">Transport</keyword>
<gene>
    <name evidence="9" type="primary">Mfsd14a</name>
    <name evidence="9" type="ORF">Anas_02794</name>
</gene>
<accession>A0A5N5TG24</accession>
<evidence type="ECO:0000256" key="5">
    <source>
        <dbReference type="ARBA" id="ARBA00023136"/>
    </source>
</evidence>
<feature type="compositionally biased region" description="Gly residues" evidence="6">
    <location>
        <begin position="310"/>
        <end position="319"/>
    </location>
</feature>
<comment type="caution">
    <text evidence="9">The sequence shown here is derived from an EMBL/GenBank/DDBJ whole genome shotgun (WGS) entry which is preliminary data.</text>
</comment>
<evidence type="ECO:0000313" key="10">
    <source>
        <dbReference type="Proteomes" id="UP000326759"/>
    </source>
</evidence>
<evidence type="ECO:0000256" key="4">
    <source>
        <dbReference type="ARBA" id="ARBA00022989"/>
    </source>
</evidence>
<comment type="subcellular location">
    <subcellularLocation>
        <location evidence="1">Membrane</location>
        <topology evidence="1">Multi-pass membrane protein</topology>
    </subcellularLocation>
</comment>
<dbReference type="Proteomes" id="UP000326759">
    <property type="component" value="Unassembled WGS sequence"/>
</dbReference>
<dbReference type="InterPro" id="IPR011701">
    <property type="entry name" value="MFS"/>
</dbReference>
<proteinExistence type="predicted"/>
<dbReference type="GO" id="GO:0022857">
    <property type="term" value="F:transmembrane transporter activity"/>
    <property type="evidence" value="ECO:0007669"/>
    <property type="project" value="InterPro"/>
</dbReference>
<feature type="transmembrane region" description="Helical" evidence="7">
    <location>
        <begin position="117"/>
        <end position="137"/>
    </location>
</feature>
<feature type="transmembrane region" description="Helical" evidence="7">
    <location>
        <begin position="243"/>
        <end position="261"/>
    </location>
</feature>
<dbReference type="PANTHER" id="PTHR23504:SF1">
    <property type="entry name" value="GH21943P-RELATED"/>
    <property type="match status" value="1"/>
</dbReference>
<evidence type="ECO:0000256" key="7">
    <source>
        <dbReference type="SAM" id="Phobius"/>
    </source>
</evidence>
<feature type="region of interest" description="Disordered" evidence="6">
    <location>
        <begin position="310"/>
        <end position="335"/>
    </location>
</feature>
<reference evidence="9 10" key="1">
    <citation type="journal article" date="2019" name="PLoS Biol.">
        <title>Sex chromosomes control vertical transmission of feminizing Wolbachia symbionts in an isopod.</title>
        <authorList>
            <person name="Becking T."/>
            <person name="Chebbi M.A."/>
            <person name="Giraud I."/>
            <person name="Moumen B."/>
            <person name="Laverre T."/>
            <person name="Caubet Y."/>
            <person name="Peccoud J."/>
            <person name="Gilbert C."/>
            <person name="Cordaux R."/>
        </authorList>
    </citation>
    <scope>NUCLEOTIDE SEQUENCE [LARGE SCALE GENOMIC DNA]</scope>
    <source>
        <strain evidence="9">ANa2</strain>
        <tissue evidence="9">Whole body excluding digestive tract and cuticle</tissue>
    </source>
</reference>
<dbReference type="PRINTS" id="PR01035">
    <property type="entry name" value="TCRTETA"/>
</dbReference>
<feature type="transmembrane region" description="Helical" evidence="7">
    <location>
        <begin position="267"/>
        <end position="289"/>
    </location>
</feature>
<organism evidence="9 10">
    <name type="scientific">Armadillidium nasatum</name>
    <dbReference type="NCBI Taxonomy" id="96803"/>
    <lineage>
        <taxon>Eukaryota</taxon>
        <taxon>Metazoa</taxon>
        <taxon>Ecdysozoa</taxon>
        <taxon>Arthropoda</taxon>
        <taxon>Crustacea</taxon>
        <taxon>Multicrustacea</taxon>
        <taxon>Malacostraca</taxon>
        <taxon>Eumalacostraca</taxon>
        <taxon>Peracarida</taxon>
        <taxon>Isopoda</taxon>
        <taxon>Oniscidea</taxon>
        <taxon>Crinocheta</taxon>
        <taxon>Armadillidiidae</taxon>
        <taxon>Armadillidium</taxon>
    </lineage>
</organism>
<dbReference type="PROSITE" id="PS50850">
    <property type="entry name" value="MFS"/>
    <property type="match status" value="1"/>
</dbReference>
<dbReference type="PANTHER" id="PTHR23504">
    <property type="entry name" value="MAJOR FACILITATOR SUPERFAMILY DOMAIN-CONTAINING PROTEIN 10"/>
    <property type="match status" value="1"/>
</dbReference>
<feature type="region of interest" description="Disordered" evidence="6">
    <location>
        <begin position="381"/>
        <end position="408"/>
    </location>
</feature>
<dbReference type="GO" id="GO:0016020">
    <property type="term" value="C:membrane"/>
    <property type="evidence" value="ECO:0007669"/>
    <property type="project" value="UniProtKB-SubCell"/>
</dbReference>
<feature type="transmembrane region" description="Helical" evidence="7">
    <location>
        <begin position="346"/>
        <end position="363"/>
    </location>
</feature>
<feature type="transmembrane region" description="Helical" evidence="7">
    <location>
        <begin position="53"/>
        <end position="75"/>
    </location>
</feature>
<feature type="transmembrane region" description="Helical" evidence="7">
    <location>
        <begin position="31"/>
        <end position="47"/>
    </location>
</feature>
<keyword evidence="5 7" id="KW-0472">Membrane</keyword>